<evidence type="ECO:0000313" key="1">
    <source>
        <dbReference type="EMBL" id="KYF55840.1"/>
    </source>
</evidence>
<name>A0A150PJM4_SORCE</name>
<dbReference type="Proteomes" id="UP000075420">
    <property type="component" value="Unassembled WGS sequence"/>
</dbReference>
<evidence type="ECO:0000313" key="2">
    <source>
        <dbReference type="Proteomes" id="UP000075420"/>
    </source>
</evidence>
<dbReference type="AlphaFoldDB" id="A0A150PJM4"/>
<proteinExistence type="predicted"/>
<dbReference type="EMBL" id="JELY01001417">
    <property type="protein sequence ID" value="KYF55840.1"/>
    <property type="molecule type" value="Genomic_DNA"/>
</dbReference>
<reference evidence="1 2" key="1">
    <citation type="submission" date="2014-02" db="EMBL/GenBank/DDBJ databases">
        <title>The small core and large imbalanced accessory genome model reveals a collaborative survival strategy of Sorangium cellulosum strains in nature.</title>
        <authorList>
            <person name="Han K."/>
            <person name="Peng R."/>
            <person name="Blom J."/>
            <person name="Li Y.-Z."/>
        </authorList>
    </citation>
    <scope>NUCLEOTIDE SEQUENCE [LARGE SCALE GENOMIC DNA]</scope>
    <source>
        <strain evidence="1 2">So0157-25</strain>
    </source>
</reference>
<gene>
    <name evidence="1" type="ORF">BE08_05995</name>
</gene>
<sequence>MYLTAQRVVSAAPPREGINAFLSLHGAEDGAAAIDWESPRVELVAEELPGVLVYRDCDLRPGGNRVRSFLDVAVRDQADGAHVQAALDEFRRRLASTQLPFVDVIDGVGIRFSAEPSLEPGRLDEYGLLQNRILRLLDHRHDVPVGPGARTGP</sequence>
<accession>A0A150PJM4</accession>
<protein>
    <submittedName>
        <fullName evidence="1">Uncharacterized protein</fullName>
    </submittedName>
</protein>
<organism evidence="1 2">
    <name type="scientific">Sorangium cellulosum</name>
    <name type="common">Polyangium cellulosum</name>
    <dbReference type="NCBI Taxonomy" id="56"/>
    <lineage>
        <taxon>Bacteria</taxon>
        <taxon>Pseudomonadati</taxon>
        <taxon>Myxococcota</taxon>
        <taxon>Polyangia</taxon>
        <taxon>Polyangiales</taxon>
        <taxon>Polyangiaceae</taxon>
        <taxon>Sorangium</taxon>
    </lineage>
</organism>
<comment type="caution">
    <text evidence="1">The sequence shown here is derived from an EMBL/GenBank/DDBJ whole genome shotgun (WGS) entry which is preliminary data.</text>
</comment>